<evidence type="ECO:0000313" key="8">
    <source>
        <dbReference type="Proteomes" id="UP001329430"/>
    </source>
</evidence>
<keyword evidence="3" id="KW-0479">Metal-binding</keyword>
<dbReference type="GO" id="GO:0005737">
    <property type="term" value="C:cytoplasm"/>
    <property type="evidence" value="ECO:0007669"/>
    <property type="project" value="TreeGrafter"/>
</dbReference>
<keyword evidence="2 6" id="KW-0808">Transferase</keyword>
<evidence type="ECO:0000256" key="4">
    <source>
        <dbReference type="ARBA" id="ARBA00022842"/>
    </source>
</evidence>
<dbReference type="InterPro" id="IPR008949">
    <property type="entry name" value="Isoprenoid_synthase_dom_sf"/>
</dbReference>
<dbReference type="InterPro" id="IPR039702">
    <property type="entry name" value="FPS1-like"/>
</dbReference>
<evidence type="ECO:0000256" key="5">
    <source>
        <dbReference type="ARBA" id="ARBA00033740"/>
    </source>
</evidence>
<dbReference type="GO" id="GO:0042811">
    <property type="term" value="P:pheromone biosynthetic process"/>
    <property type="evidence" value="ECO:0007669"/>
    <property type="project" value="UniProtKB-ARBA"/>
</dbReference>
<dbReference type="SFLD" id="SFLDS00005">
    <property type="entry name" value="Isoprenoid_Synthase_Type_I"/>
    <property type="match status" value="1"/>
</dbReference>
<comment type="caution">
    <text evidence="7">The sequence shown here is derived from an EMBL/GenBank/DDBJ whole genome shotgun (WGS) entry which is preliminary data.</text>
</comment>
<dbReference type="Gene3D" id="1.10.600.10">
    <property type="entry name" value="Farnesyl Diphosphate Synthase"/>
    <property type="match status" value="1"/>
</dbReference>
<dbReference type="SUPFAM" id="SSF48576">
    <property type="entry name" value="Terpenoid synthases"/>
    <property type="match status" value="1"/>
</dbReference>
<reference evidence="7 8" key="1">
    <citation type="journal article" date="2024" name="Insects">
        <title>An Improved Chromosome-Level Genome Assembly of the Firefly Pyrocoelia pectoralis.</title>
        <authorList>
            <person name="Fu X."/>
            <person name="Meyer-Rochow V.B."/>
            <person name="Ballantyne L."/>
            <person name="Zhu X."/>
        </authorList>
    </citation>
    <scope>NUCLEOTIDE SEQUENCE [LARGE SCALE GENOMIC DNA]</scope>
    <source>
        <strain evidence="7">XCY_ONT2</strain>
    </source>
</reference>
<proteinExistence type="inferred from homology"/>
<dbReference type="EMBL" id="JAVRBK010000008">
    <property type="protein sequence ID" value="KAK5640093.1"/>
    <property type="molecule type" value="Genomic_DNA"/>
</dbReference>
<evidence type="ECO:0000256" key="2">
    <source>
        <dbReference type="ARBA" id="ARBA00022679"/>
    </source>
</evidence>
<keyword evidence="8" id="KW-1185">Reference proteome</keyword>
<comment type="pathway">
    <text evidence="5">Pheromone biosynthesis.</text>
</comment>
<dbReference type="PANTHER" id="PTHR11525:SF0">
    <property type="entry name" value="FARNESYL PYROPHOSPHATE SYNTHASE"/>
    <property type="match status" value="1"/>
</dbReference>
<dbReference type="Pfam" id="PF00348">
    <property type="entry name" value="polyprenyl_synt"/>
    <property type="match status" value="1"/>
</dbReference>
<dbReference type="GO" id="GO:0004161">
    <property type="term" value="F:dimethylallyltranstransferase activity"/>
    <property type="evidence" value="ECO:0007669"/>
    <property type="project" value="TreeGrafter"/>
</dbReference>
<dbReference type="InterPro" id="IPR000092">
    <property type="entry name" value="Polyprenyl_synt"/>
</dbReference>
<evidence type="ECO:0000313" key="7">
    <source>
        <dbReference type="EMBL" id="KAK5640093.1"/>
    </source>
</evidence>
<evidence type="ECO:0000256" key="6">
    <source>
        <dbReference type="RuleBase" id="RU004466"/>
    </source>
</evidence>
<dbReference type="GO" id="GO:0045337">
    <property type="term" value="P:farnesyl diphosphate biosynthetic process"/>
    <property type="evidence" value="ECO:0007669"/>
    <property type="project" value="TreeGrafter"/>
</dbReference>
<gene>
    <name evidence="7" type="ORF">RI129_010904</name>
</gene>
<dbReference type="AlphaFoldDB" id="A0AAN7V486"/>
<accession>A0AAN7V486</accession>
<sequence>MFLTTFSDLVKEVKNNERYINNLELAERHVKLLEYNVPRGKLIYPLTMVAFYKLIEDPHKLTQENVQLSMVLAWCTQMLFTCFIISDDIIDSSEIRQGLPCWHLLENVGIQAINDKILLENGIHTILKRHLENHHSYVPAIELFHKLSTVLTLGQTLDALSYKNGVIDFDTFNIDFYRLISKYKTCSLFVFPIRLASHFSSQCDNKFHEWAERFFQRMGHYFHIQNDFFDCFGDPLITGKNGTDIQEGRCTWLITNAMQRASSKQKIILRQNYGKSNPQSIAAVRTIYEELDLPKLYASTEDDTYNTLQSDIQMLPQTSRGFFDQFLDRIHRRTGQTY</sequence>
<evidence type="ECO:0000256" key="1">
    <source>
        <dbReference type="ARBA" id="ARBA00001946"/>
    </source>
</evidence>
<evidence type="ECO:0008006" key="9">
    <source>
        <dbReference type="Google" id="ProtNLM"/>
    </source>
</evidence>
<evidence type="ECO:0000256" key="3">
    <source>
        <dbReference type="ARBA" id="ARBA00022723"/>
    </source>
</evidence>
<comment type="similarity">
    <text evidence="6">Belongs to the FPP/GGPP synthase family.</text>
</comment>
<dbReference type="Proteomes" id="UP001329430">
    <property type="component" value="Chromosome 8"/>
</dbReference>
<dbReference type="PANTHER" id="PTHR11525">
    <property type="entry name" value="FARNESYL-PYROPHOSPHATE SYNTHETASE"/>
    <property type="match status" value="1"/>
</dbReference>
<keyword evidence="4" id="KW-0460">Magnesium</keyword>
<name>A0AAN7V486_9COLE</name>
<comment type="cofactor">
    <cofactor evidence="1">
        <name>Mg(2+)</name>
        <dbReference type="ChEBI" id="CHEBI:18420"/>
    </cofactor>
</comment>
<protein>
    <recommendedName>
        <fullName evidence="9">Farnesyl diphosphate synthase</fullName>
    </recommendedName>
</protein>
<organism evidence="7 8">
    <name type="scientific">Pyrocoelia pectoralis</name>
    <dbReference type="NCBI Taxonomy" id="417401"/>
    <lineage>
        <taxon>Eukaryota</taxon>
        <taxon>Metazoa</taxon>
        <taxon>Ecdysozoa</taxon>
        <taxon>Arthropoda</taxon>
        <taxon>Hexapoda</taxon>
        <taxon>Insecta</taxon>
        <taxon>Pterygota</taxon>
        <taxon>Neoptera</taxon>
        <taxon>Endopterygota</taxon>
        <taxon>Coleoptera</taxon>
        <taxon>Polyphaga</taxon>
        <taxon>Elateriformia</taxon>
        <taxon>Elateroidea</taxon>
        <taxon>Lampyridae</taxon>
        <taxon>Lampyrinae</taxon>
        <taxon>Pyrocoelia</taxon>
    </lineage>
</organism>
<dbReference type="GO" id="GO:0046872">
    <property type="term" value="F:metal ion binding"/>
    <property type="evidence" value="ECO:0007669"/>
    <property type="project" value="UniProtKB-KW"/>
</dbReference>
<dbReference type="GO" id="GO:0004337">
    <property type="term" value="F:(2E,6E)-farnesyl diphosphate synthase activity"/>
    <property type="evidence" value="ECO:0007669"/>
    <property type="project" value="TreeGrafter"/>
</dbReference>